<sequence length="493" mass="53083">MNGRGEPSGSTYGNDDYWADSFDAATDWFAPVKTEARTSVGLLDRPETQGYPASDHPSFPPGALKITPEDVYEALGAEAEDMLATAEIDIDEVIRLLNAETTVLPPLELPEGLPETDGSDTPPPEVVEAIASWKRRFIKGAVASVLVTMTGAGGAAAAMDKSVTVEIDGTERTVSTYESTVGEVLEDEGIQVGKHDALSPSLDAKVGHGDTITLERGRLLKLTVDGEQREEWVRAVTVEQALRQLGVDAQGAWISADRNMTVPVEGMELSVKTAKTITLIDGDQPPRELTTTAVTLDELAKEQELHLGPDDEISGSDQKITDGTEVRITRNSTTVVNVTVSVDPPVKEIVDETMFKGEERVKDPGKPGEKIVFTRVIKRNGEEVGREVIDERIVREAEPKIVIVGGKEPPNSAVWDKLASCESGGNWATNTGNGYYGGLQFDKSTWDAYGGSQYAAYPHQATREQQIAVAEKVRADRGGYGAWPSCSSQLGLS</sequence>
<evidence type="ECO:0000313" key="6">
    <source>
        <dbReference type="EMBL" id="KEI45613.1"/>
    </source>
</evidence>
<organism evidence="6 7">
    <name type="scientific">Saccharopolyspora rectivirgula</name>
    <dbReference type="NCBI Taxonomy" id="28042"/>
    <lineage>
        <taxon>Bacteria</taxon>
        <taxon>Bacillati</taxon>
        <taxon>Actinomycetota</taxon>
        <taxon>Actinomycetes</taxon>
        <taxon>Pseudonocardiales</taxon>
        <taxon>Pseudonocardiaceae</taxon>
        <taxon>Saccharopolyspora</taxon>
    </lineage>
</organism>
<dbReference type="AlphaFoldDB" id="A0A073B0W1"/>
<dbReference type="Proteomes" id="UP000031419">
    <property type="component" value="Unassembled WGS sequence"/>
</dbReference>
<dbReference type="GO" id="GO:0016787">
    <property type="term" value="F:hydrolase activity"/>
    <property type="evidence" value="ECO:0007669"/>
    <property type="project" value="UniProtKB-KW"/>
</dbReference>
<evidence type="ECO:0000256" key="4">
    <source>
        <dbReference type="SAM" id="MobiDB-lite"/>
    </source>
</evidence>
<accession>A0A073B0W1</accession>
<dbReference type="eggNOG" id="COG3583">
    <property type="taxonomic scope" value="Bacteria"/>
</dbReference>
<evidence type="ECO:0000313" key="7">
    <source>
        <dbReference type="Proteomes" id="UP000031419"/>
    </source>
</evidence>
<evidence type="ECO:0000259" key="5">
    <source>
        <dbReference type="PROSITE" id="PS51109"/>
    </source>
</evidence>
<dbReference type="PROSITE" id="PS51109">
    <property type="entry name" value="G5"/>
    <property type="match status" value="1"/>
</dbReference>
<reference evidence="6 7" key="1">
    <citation type="submission" date="2014-06" db="EMBL/GenBank/DDBJ databases">
        <title>Saccharopolyspora rectivirgula DSM-43113 Genome sequencing.</title>
        <authorList>
            <person name="Barrera C."/>
            <person name="Millon L."/>
            <person name="Rognon B."/>
            <person name="Zaugg C."/>
            <person name="Monod M."/>
        </authorList>
    </citation>
    <scope>NUCLEOTIDE SEQUENCE [LARGE SCALE GENOMIC DNA]</scope>
    <source>
        <strain evidence="6 7">DSM 43113</strain>
    </source>
</reference>
<evidence type="ECO:0000256" key="3">
    <source>
        <dbReference type="ARBA" id="ARBA00022801"/>
    </source>
</evidence>
<dbReference type="Pfam" id="PF06737">
    <property type="entry name" value="Transglycosylas"/>
    <property type="match status" value="1"/>
</dbReference>
<feature type="region of interest" description="Disordered" evidence="4">
    <location>
        <begin position="37"/>
        <end position="62"/>
    </location>
</feature>
<dbReference type="Gene3D" id="1.10.530.10">
    <property type="match status" value="1"/>
</dbReference>
<keyword evidence="2" id="KW-0732">Signal</keyword>
<dbReference type="Gene3D" id="2.20.230.10">
    <property type="entry name" value="Resuscitation-promoting factor rpfb"/>
    <property type="match status" value="1"/>
</dbReference>
<comment type="caution">
    <text evidence="6">The sequence shown here is derived from an EMBL/GenBank/DDBJ whole genome shotgun (WGS) entry which is preliminary data.</text>
</comment>
<dbReference type="InterPro" id="IPR007137">
    <property type="entry name" value="DUF348"/>
</dbReference>
<gene>
    <name evidence="6" type="ORF">GU90_04085</name>
</gene>
<dbReference type="InterPro" id="IPR023346">
    <property type="entry name" value="Lysozyme-like_dom_sf"/>
</dbReference>
<dbReference type="EMBL" id="JNVU01000012">
    <property type="protein sequence ID" value="KEI45613.1"/>
    <property type="molecule type" value="Genomic_DNA"/>
</dbReference>
<dbReference type="SUPFAM" id="SSF53955">
    <property type="entry name" value="Lysozyme-like"/>
    <property type="match status" value="1"/>
</dbReference>
<comment type="similarity">
    <text evidence="1">Belongs to the transglycosylase family. Rpf subfamily.</text>
</comment>
<name>A0A073B0W1_9PSEU</name>
<proteinExistence type="inferred from homology"/>
<keyword evidence="3" id="KW-0378">Hydrolase</keyword>
<dbReference type="InterPro" id="IPR011098">
    <property type="entry name" value="G5_dom"/>
</dbReference>
<dbReference type="CDD" id="cd13925">
    <property type="entry name" value="RPF"/>
    <property type="match status" value="1"/>
</dbReference>
<protein>
    <submittedName>
        <fullName evidence="6">Transglycosylase</fullName>
    </submittedName>
</protein>
<dbReference type="OrthoDB" id="1404170at2"/>
<dbReference type="Pfam" id="PF03990">
    <property type="entry name" value="DUF348"/>
    <property type="match status" value="3"/>
</dbReference>
<feature type="domain" description="G5" evidence="5">
    <location>
        <begin position="328"/>
        <end position="408"/>
    </location>
</feature>
<evidence type="ECO:0000256" key="2">
    <source>
        <dbReference type="ARBA" id="ARBA00022729"/>
    </source>
</evidence>
<keyword evidence="7" id="KW-1185">Reference proteome</keyword>
<dbReference type="RefSeq" id="WP_029719898.1">
    <property type="nucleotide sequence ID" value="NZ_JAJUIW010000013.1"/>
</dbReference>
<dbReference type="InterPro" id="IPR010618">
    <property type="entry name" value="RPF"/>
</dbReference>
<dbReference type="Pfam" id="PF07501">
    <property type="entry name" value="G5"/>
    <property type="match status" value="1"/>
</dbReference>
<dbReference type="SMART" id="SM01208">
    <property type="entry name" value="G5"/>
    <property type="match status" value="1"/>
</dbReference>
<evidence type="ECO:0000256" key="1">
    <source>
        <dbReference type="ARBA" id="ARBA00010830"/>
    </source>
</evidence>
<dbReference type="STRING" id="28042.GU90_04085"/>